<gene>
    <name evidence="1" type="ORF">WIX40_00460</name>
</gene>
<proteinExistence type="predicted"/>
<evidence type="ECO:0000313" key="1">
    <source>
        <dbReference type="EMBL" id="MEJ5898585.1"/>
    </source>
</evidence>
<organism evidence="1 2">
    <name type="scientific">Ochrobactrum teleogrylli</name>
    <dbReference type="NCBI Taxonomy" id="2479765"/>
    <lineage>
        <taxon>Bacteria</taxon>
        <taxon>Pseudomonadati</taxon>
        <taxon>Pseudomonadota</taxon>
        <taxon>Alphaproteobacteria</taxon>
        <taxon>Hyphomicrobiales</taxon>
        <taxon>Brucellaceae</taxon>
        <taxon>Brucella/Ochrobactrum group</taxon>
        <taxon>Ochrobactrum</taxon>
    </lineage>
</organism>
<reference evidence="1 2" key="1">
    <citation type="submission" date="2024-03" db="EMBL/GenBank/DDBJ databases">
        <title>Reference genomes for the five species model microbial community.</title>
        <authorList>
            <person name="Padfield D."/>
        </authorList>
    </citation>
    <scope>NUCLEOTIDE SEQUENCE [LARGE SCALE GENOMIC DNA]</scope>
    <source>
        <strain evidence="1 2">AB1</strain>
    </source>
</reference>
<protein>
    <submittedName>
        <fullName evidence="1">Uncharacterized protein</fullName>
    </submittedName>
</protein>
<dbReference type="AlphaFoldDB" id="A0ABD5JPK2"/>
<sequence length="58" mass="6986">MSENRKRERRGRPKNPIEKVSISIRLEAELVFKMQASNPNWRENIAELVRREYLTETD</sequence>
<comment type="caution">
    <text evidence="1">The sequence shown here is derived from an EMBL/GenBank/DDBJ whole genome shotgun (WGS) entry which is preliminary data.</text>
</comment>
<name>A0ABD5JPK2_9HYPH</name>
<dbReference type="Proteomes" id="UP001362311">
    <property type="component" value="Unassembled WGS sequence"/>
</dbReference>
<accession>A0ABD5JPK2</accession>
<dbReference type="EMBL" id="JBBHKQ010000001">
    <property type="protein sequence ID" value="MEJ5898585.1"/>
    <property type="molecule type" value="Genomic_DNA"/>
</dbReference>
<evidence type="ECO:0000313" key="2">
    <source>
        <dbReference type="Proteomes" id="UP001362311"/>
    </source>
</evidence>
<dbReference type="RefSeq" id="WP_339437931.1">
    <property type="nucleotide sequence ID" value="NZ_JBBHKQ010000001.1"/>
</dbReference>